<comment type="caution">
    <text evidence="3">The sequence shown here is derived from an EMBL/GenBank/DDBJ whole genome shotgun (WGS) entry which is preliminary data.</text>
</comment>
<dbReference type="InterPro" id="IPR016181">
    <property type="entry name" value="Acyl_CoA_acyltransferase"/>
</dbReference>
<dbReference type="InterPro" id="IPR013653">
    <property type="entry name" value="GCN5-like_dom"/>
</dbReference>
<evidence type="ECO:0000256" key="1">
    <source>
        <dbReference type="SAM" id="SignalP"/>
    </source>
</evidence>
<dbReference type="Proteomes" id="UP001562425">
    <property type="component" value="Unassembled WGS sequence"/>
</dbReference>
<dbReference type="AlphaFoldDB" id="A0ABD1DUY7"/>
<dbReference type="InterPro" id="IPR053225">
    <property type="entry name" value="Acyl-CoA_N-acyltransferase"/>
</dbReference>
<dbReference type="Gene3D" id="3.40.630.30">
    <property type="match status" value="2"/>
</dbReference>
<keyword evidence="1" id="KW-0732">Signal</keyword>
<dbReference type="PANTHER" id="PTHR20958:SF10">
    <property type="entry name" value="GH05617P-RELATED"/>
    <property type="match status" value="1"/>
</dbReference>
<evidence type="ECO:0000313" key="3">
    <source>
        <dbReference type="EMBL" id="KAL1403288.1"/>
    </source>
</evidence>
<feature type="signal peptide" evidence="1">
    <location>
        <begin position="1"/>
        <end position="21"/>
    </location>
</feature>
<feature type="chain" id="PRO_5044747933" description="GCN5-related N-acetyltransferase Rv2170-like domain-containing protein" evidence="1">
    <location>
        <begin position="22"/>
        <end position="398"/>
    </location>
</feature>
<organism evidence="3 4">
    <name type="scientific">Culex pipiens pipiens</name>
    <name type="common">Northern house mosquito</name>
    <dbReference type="NCBI Taxonomy" id="38569"/>
    <lineage>
        <taxon>Eukaryota</taxon>
        <taxon>Metazoa</taxon>
        <taxon>Ecdysozoa</taxon>
        <taxon>Arthropoda</taxon>
        <taxon>Hexapoda</taxon>
        <taxon>Insecta</taxon>
        <taxon>Pterygota</taxon>
        <taxon>Neoptera</taxon>
        <taxon>Endopterygota</taxon>
        <taxon>Diptera</taxon>
        <taxon>Nematocera</taxon>
        <taxon>Culicoidea</taxon>
        <taxon>Culicidae</taxon>
        <taxon>Culicinae</taxon>
        <taxon>Culicini</taxon>
        <taxon>Culex</taxon>
        <taxon>Culex</taxon>
    </lineage>
</organism>
<evidence type="ECO:0000313" key="4">
    <source>
        <dbReference type="Proteomes" id="UP001562425"/>
    </source>
</evidence>
<protein>
    <recommendedName>
        <fullName evidence="2">GCN5-related N-acetyltransferase Rv2170-like domain-containing protein</fullName>
    </recommendedName>
</protein>
<gene>
    <name evidence="3" type="ORF">pipiens_005736</name>
</gene>
<dbReference type="PANTHER" id="PTHR20958">
    <property type="entry name" value="GLYCINE N-ACYLTRANSFERASE-LIKE PROTEIN"/>
    <property type="match status" value="1"/>
</dbReference>
<sequence length="398" mass="44898">MFKAVVVCAVIAVSLLGVIHASDLILGNILAGDRILHNQGYVGAGIPNQIANRVVSYNGVYNITAIRAYDRSFNRTGAASLTYGGLGYRNASILVQGRSAGYGYDYLVEIYGLAMTENQLVEILPEDWPRLCALFRRNWPEHVFAYGLVSNYIKWKQQSSTETNVQIFSLNGTWPENGTFLLFDEFEIYFYSMDVESGYKSLSDALCLVKWEGYREVSMDFLEKHRAALDVAISAKSLFVAKDTLTNFYYKSKEVVAKDKVDLEGLRFDRVTVDQLDHIYNQWPLRTSISQDSGYNLLKRLISLNESVGLFNTKDGSMLSWCLRDQTGAFSDLQTMETQLRKGYGRAVVSEFSRLLAVQGEDSYAFVLASNERSCKLFESCGFTKVTHLHWVVVRQNG</sequence>
<dbReference type="InterPro" id="IPR031734">
    <property type="entry name" value="MBF2"/>
</dbReference>
<proteinExistence type="predicted"/>
<dbReference type="SUPFAM" id="SSF55729">
    <property type="entry name" value="Acyl-CoA N-acyltransferases (Nat)"/>
    <property type="match status" value="1"/>
</dbReference>
<dbReference type="Pfam" id="PF08445">
    <property type="entry name" value="FR47"/>
    <property type="match status" value="1"/>
</dbReference>
<dbReference type="EMBL" id="JBEHCU010001796">
    <property type="protein sequence ID" value="KAL1403288.1"/>
    <property type="molecule type" value="Genomic_DNA"/>
</dbReference>
<feature type="domain" description="GCN5-related N-acetyltransferase Rv2170-like" evidence="2">
    <location>
        <begin position="307"/>
        <end position="392"/>
    </location>
</feature>
<evidence type="ECO:0000259" key="2">
    <source>
        <dbReference type="Pfam" id="PF08445"/>
    </source>
</evidence>
<accession>A0ABD1DUY7</accession>
<reference evidence="3 4" key="1">
    <citation type="submission" date="2024-05" db="EMBL/GenBank/DDBJ databases">
        <title>Culex pipiens pipiens assembly and annotation.</title>
        <authorList>
            <person name="Alout H."/>
            <person name="Durand T."/>
        </authorList>
    </citation>
    <scope>NUCLEOTIDE SEQUENCE [LARGE SCALE GENOMIC DNA]</scope>
    <source>
        <strain evidence="3">HA-2024</strain>
        <tissue evidence="3">Whole body</tissue>
    </source>
</reference>
<dbReference type="Pfam" id="PF15868">
    <property type="entry name" value="MBF2"/>
    <property type="match status" value="1"/>
</dbReference>
<keyword evidence="4" id="KW-1185">Reference proteome</keyword>
<name>A0ABD1DUY7_CULPP</name>